<evidence type="ECO:0000256" key="5">
    <source>
        <dbReference type="ARBA" id="ARBA00023045"/>
    </source>
</evidence>
<protein>
    <submittedName>
        <fullName evidence="7">Major capsid and protease fusion protein</fullName>
    </submittedName>
</protein>
<evidence type="ECO:0000256" key="3">
    <source>
        <dbReference type="ARBA" id="ARBA00022801"/>
    </source>
</evidence>
<sequence length="527" mass="55389">MKHAYLNLSAGLLTASASTRTISGEIVEYGVVGHTSLGPTIFAAGSITAPTPLSKVKMLVQHDTERSVGFLDSLEDNGTKPFAAFKVPDGAEGDDALTKAANGTRDSFSVGVHVQEYSFDDEGNLLVHASTLKEVSLVTIPAFENALVHDVAANRKEAVMTVEEMRAQALANAQTPGNPAVALAAAAAENAPSPAEVTPSAQPATAPTRHATVAEAQAAPIQVGGRRGMDLSAAANIVIEHLRNGLPATQLSAALSDVVPADDAGEGFLRPTFIGELWQAFNDDRPLIDAFGTPGKLTGTKVYGWKWDLANRPKVGRYAGNKTELPSNPLKTVPAESDAQDFAAGWDVARKYIDLGASDFIESVFRGATADYRLQTEIWFGEQILAEATEVAGVTTVLGALSQFNVEAARIGARLSTIQFGVDAWEEFINLPEAQVPWWLKAQGSVELDGMKGRAGGVSFSANLGLGAGQILGADKRAATYYEAGSVPIRVTAQDIPRGGVDLGVFGYAGAIVHDPRAIWVSDDGLV</sequence>
<dbReference type="GO" id="GO:0006508">
    <property type="term" value="P:proteolysis"/>
    <property type="evidence" value="ECO:0007669"/>
    <property type="project" value="UniProtKB-KW"/>
</dbReference>
<evidence type="ECO:0000256" key="1">
    <source>
        <dbReference type="ARBA" id="ARBA00022612"/>
    </source>
</evidence>
<dbReference type="GO" id="GO:0046797">
    <property type="term" value="P:viral procapsid maturation"/>
    <property type="evidence" value="ECO:0007669"/>
    <property type="project" value="UniProtKB-KW"/>
</dbReference>
<keyword evidence="4" id="KW-0118">Viral capsid assembly</keyword>
<evidence type="ECO:0000313" key="7">
    <source>
        <dbReference type="EMBL" id="ALF00851.1"/>
    </source>
</evidence>
<dbReference type="Proteomes" id="UP000224853">
    <property type="component" value="Segment"/>
</dbReference>
<proteinExistence type="predicted"/>
<keyword evidence="1" id="KW-1188">Viral release from host cell</keyword>
<keyword evidence="2 7" id="KW-0645">Protease</keyword>
<reference evidence="7 8" key="1">
    <citation type="submission" date="2015-07" db="EMBL/GenBank/DDBJ databases">
        <authorList>
            <person name="Alley P.L."/>
            <person name="Beisser E.B."/>
            <person name="Bianco C.V."/>
            <person name="Blanchard E.R."/>
            <person name="Butler A.R."/>
            <person name="DeRuff K.C."/>
            <person name="Garanich M.E."/>
            <person name="Khin E.P."/>
            <person name="Kobokovich A.L."/>
            <person name="Korn J.N."/>
            <person name="Pizzorno M.C."/>
            <person name="Schwake C.J."/>
            <person name="Silvi M."/>
            <person name="Stowe E.L."/>
            <person name="Sonstrom R.E."/>
            <person name="Serrano M.G."/>
            <person name="Buck G."/>
            <person name="Lee V."/>
            <person name="Wang Y."/>
            <person name="Carvalho R."/>
            <person name="Voegtly L."/>
            <person name="Shi R."/>
            <person name="Duckworth R."/>
            <person name="Johnson A."/>
            <person name="Loviza R."/>
            <person name="Walstead R."/>
            <person name="Shah Z."/>
            <person name="Kiflezghi M."/>
            <person name="Wade K."/>
            <person name="Ball S.L."/>
            <person name="Bradley K.W."/>
            <person name="Asai D.J."/>
            <person name="Bowman C.A."/>
            <person name="Russell D.A."/>
            <person name="Pope W.H."/>
            <person name="Jacobs-Sera D."/>
            <person name="Hendrix R.W."/>
            <person name="Hatfull G.F."/>
        </authorList>
    </citation>
    <scope>NUCLEOTIDE SEQUENCE [LARGE SCALE GENOMIC DNA]</scope>
</reference>
<keyword evidence="3" id="KW-0378">Hydrolase</keyword>
<evidence type="ECO:0000256" key="2">
    <source>
        <dbReference type="ARBA" id="ARBA00022670"/>
    </source>
</evidence>
<gene>
    <name evidence="7" type="ORF">SEA_SANDMAN_7</name>
</gene>
<dbReference type="InterPro" id="IPR054613">
    <property type="entry name" value="Peptidase_S78_dom"/>
</dbReference>
<dbReference type="GO" id="GO:0008233">
    <property type="term" value="F:peptidase activity"/>
    <property type="evidence" value="ECO:0007669"/>
    <property type="project" value="UniProtKB-KW"/>
</dbReference>
<feature type="domain" description="Prohead serine protease" evidence="6">
    <location>
        <begin position="54"/>
        <end position="153"/>
    </location>
</feature>
<evidence type="ECO:0000259" key="6">
    <source>
        <dbReference type="Pfam" id="PF04586"/>
    </source>
</evidence>
<name>A0A0M3UKI7_9CAUD</name>
<dbReference type="Pfam" id="PF04586">
    <property type="entry name" value="Peptidase_S78"/>
    <property type="match status" value="1"/>
</dbReference>
<evidence type="ECO:0000256" key="4">
    <source>
        <dbReference type="ARBA" id="ARBA00022950"/>
    </source>
</evidence>
<accession>A0A0M3UKI7</accession>
<keyword evidence="5" id="KW-1273">Viral capsid maturation</keyword>
<dbReference type="EMBL" id="KT355475">
    <property type="protein sequence ID" value="ALF00851.1"/>
    <property type="molecule type" value="Genomic_DNA"/>
</dbReference>
<evidence type="ECO:0000313" key="8">
    <source>
        <dbReference type="Proteomes" id="UP000224853"/>
    </source>
</evidence>
<organism evidence="7 8">
    <name type="scientific">Arthrobacter phage Sandman</name>
    <dbReference type="NCBI Taxonomy" id="1698363"/>
    <lineage>
        <taxon>Viruses</taxon>
        <taxon>Duplodnaviria</taxon>
        <taxon>Heunggongvirae</taxon>
        <taxon>Uroviricota</taxon>
        <taxon>Caudoviricetes</taxon>
        <taxon>Decurrovirus</taxon>
        <taxon>Decurrovirus decurro</taxon>
    </lineage>
</organism>